<feature type="compositionally biased region" description="Basic and acidic residues" evidence="4">
    <location>
        <begin position="737"/>
        <end position="750"/>
    </location>
</feature>
<dbReference type="RefSeq" id="XP_055887542.1">
    <property type="nucleotide sequence ID" value="XM_056031567.1"/>
</dbReference>
<comment type="similarity">
    <text evidence="1">Belongs to the VPS13 family.</text>
</comment>
<sequence length="4535" mass="507311">MLEGLAAWVLNTYVGEYVENLNTAQLSIAFLKGAVELENLPLKKDALKSLDIPIEVKSGLIGKITLNIPLRSLRSEPWVISIEKLYIVTGPLTNIQYDAESERKHHQEQKKIMLDALEEKWKVIQGHQKDQSASWFSYGASMAANILENIQLNVKDVHIRYEDDTLNPACPFACGIVIKYLSVQSTDSTWKPKFVSHYEGNETMFKLVDLQDFGIYCDTHVTLVGHLPLSELVEVFEKDMNRRTLESEYKDHNYILKPIKAEGKVTRNTSAFPLKSALTPRIFVELTLGEMSFSLATDQYQSLNLWQREFARHDRQRKFRKGRPSSPVSTSPRLWWQFAVQSHLEIIQDRNDRLTKTFMIERAQTIVNYSRIYTAYLKGEILTPQQKLQKGNIEEDLEFEELKLIREATFAKVKKNNQMALLLAKKNLPTEVLSPTQQKESGSLFQHWFPGWSGWSQPVEQPKSDMLENISADVQEELKTPNLDDVVTEDLIEQELQDVIKDSSENSSFLRKDVVFARMTFLLTKGSFQLRESHNSNKDGQTLTELQCSTISMAFESRPRTSAMKFSLAVGSLYVQDMTTKFSAFTYIISPQAKNLGQGPLSKESQGAEFFKLCYEKNPSAVFKYKVTMKTQPLDIIYSPELIYRIKDLFSSPVTGLSRTASSVSTWQFAKLRKQTQEELKNTLDLLMEERATKWNIQLEISAPKLIIPENVSDQNPQLVIIDLGNLHVNTVTSPRDFIDPQENRGKVREEEGEDKFETPLSTPPNETEEDVEVKMTMASGPFSSMKSPRSSDNLEENCAENMFQDRLYEKYCIGLTEVQVLTGRLKDNWRLAYVRGTSMMHVVDRFNISVMLERRLITTSDIQWPTAKLSGNLPSLTFHLNEKKIQGLQKCLDKFSEPRPAGISLSSASQSSVAAAMEPLGYSPLQEQFSFDDASPAPATFRDANEDNKLIVLQFLINNLSLEVHNQDRALVELRVTGVQADFHLKPLNKSLVLTVHSLLLVDAVQQYGPDFELLIASHKNVRLDSRSGSIKGSEFNSPTSPLSPSSPASPGSPTQNLTSTISFGSFQSFQDAISSAFHSVLSQAVPSAQSKKATEPEPSHPLASSDSKALIMLEYEVITTCASSQDPGSQDSVTRVLNLQFNSLDFIANQETLTEIMAFVNRTFPKSSSNDLGNKPTVTKNIYPVKQSKSKDILLVNADFKRLNVMMVKFLSDSGLKIARKVATATLSCAKLEAKYDELWELNGSLGGLHLLDVTPEGTLYRQVVSIGQFQEVDASTGLPMSPCCTSFAISTVSSTSEMFRTAADDRVFAEPLLAELQDKKNACTFVIKTRQLKPPQQELDASLNDLSKSDQEITEAKFDMAALTYVHCPKFLDEMVDCVSEFKDYMTKVYTTIKTAATEVAMGIVGVRGDKDASLSDASTAGFTIRRDQSLGDITNTILLEDMSYYQGTSAIEANKSFILINARMESPILVFPPSSNSPQVLLAHLGEIVIDNSNVDKISSRSPSLNQDLINLSLTNMNLYSVCIEQQLSMVTVGLDSSKLSELTQKFGVPILYDTSVDLTIGKKEMDNPYINPNVSSRIEGMFGLAPEFPPASSSNSESFEQDMFQVSSLLEVKAQISNHIKLNLSKEVYEQILKTVDNLTYDAESSKTQSTKHSKSAYTTLNLADVIEQDKMAYKLSDDLPGAKSKSMPNVINSSDSGQNDSFLAKHFDFKVPLFEVELRGDFGEGERGIVDLKLYDFAVQYEKNDKACTRINLHLKALQMDDLLEPPDSKHRQIIVSRPSKSKDILEKLHSQPKALMSKSCPDSTIVAPIPVMPPSLPSSFVDRTSCHQRHQQQHSHKGGVSSQRKKSPDSPGECPYTPPPSPVAREHKINQQRRADELVHIDVTLVDKKQPEFVEKYNKTNRFINIDFACLDATINLQTWVVLLDFIGMGAKVHDISVTEQPAKASTQQKENAKFEAAKENINSEINFQVESFTLIFNKPEYELAQTTAADLKTHIEIRDDNLSLNGQLGSLSLLDQSPHGQLYRQRFVSTGRQVVEFHFFKYGLPDPLMQRTFDMSLKLRMSSVRYIHTNRFQSELIAFAQNFLQLQDLLGRQRAASVGKKISEIATRGSRILLDIEAVSPILLIPHSSMTNCVLVADLGNLKLKNQFLVDGKSGTLRAKSEASLHSQGSDHYSSGNASAFQKGIVHRSMAGSTLNESLSPASRSVDPMTQSIYGSFDSDYRLEGLEMFSTAGRPGSKHVSESTFGLNQTDKGFTSEQGDNNEEDHRCLLDVISVILSDMDLFTAKRIWKSDYKHGDLSTDMEFSTFVVEREPGKLLKEKCLLELHIERNLEGDVSHTAPDFNVNGKLSSVYCHLDGSQYELVRGILNHNLGEKLEEFQRPLMSSLQNPSIQTILTGKPWKGINLVIDLRNVTVELLHSHPVSPDVPEKSLALLDFIHSQLSYCSFSNQLKEVDLVSDEIKVYDTRFKAEPVNARPNVFTSILQPSPGSTENKNFQMKMHLRSSPDSSHFTIILNSVRLMCVFDWLLAMKEYLSKEPPDPFSKVVQPIQSPVTPTEPIFVKSVKNQSPLTVSRGIATKRGPMVEEVKVSFGLVLNFFDTQFVVVEDSTSMDTNAVIFKNTAVITYKPQAQDKILSCSLQSLELFSCCLKDEEDTALSIIDPTSITIDLNANPLPQPDPNATGLLVLKDTQRRQMVLEMVLKTLNIRVSYHDIVMFLAIINSLPQQALQAQQASASSASSESTDKPSPAPATSEKVASFEDNITKSMMGGSPPPHNAINDNIDEEVLQLLELGYAEPDVRKALAKTSWNVDKAALWLTEKGSYLQGNKAESPVPSVGSGQFQVTSILLTADCISLQLIDDCGDVDIPLVELYCNELNVKQEVEPNIEGKSSFKLMGEYYNRKLSGWEPCLEPWKSLIEWKQYDKSAEKKLAIQIAAQDVLNLNITSTLLDLYKQTSDNWAEDYFSQHRDKSKVTRTASSSSHDGLSRVPSQSQHKRLPFVPYVIRNDTGSVLRFQTATTTPSKSSKDHRTSRLLESANIITSNWETVQPGESKPFHFSRREKLRHQKSHAMHTNQLVVTVEGWMRLSPVSVDKVGIYFRHADPELQAPPNISPARVVFDVQQEGSARKLIIVRSALVVHNKLDSPIELKMESTDESGHYCSMTVPENTALPIPLYCINMRIRARPTDWSVHFCKKPLDWQHVKVAGDKPDGIRTCEAFGQKNGEYRFFVCVTRQKYPDEENLMIGSTSQPLSHGYIHPTLPGHILTLLPPLSICNRLPIELHYYFKGMDVSGNLKAGKTAALHGVDVSQAFELGIHLEYFSKCKEITIPPNTTTAKGHLRLYDSKDRLLKLVVRIKLVKGGSILLTISAQYWLINKSGLPLVFRQDGASTTAAGQFEEHEEARNVMPLLFSFVEKNELNLCQMRVGTSYHGKNSKPQWCHRFSLEGNTFKRALHVIREGNKPDWLVMCQYKMGKTLMTKSDQSSVLVYNIGVQITSGGPQYRGTTIVTFAPQFFLDNQSRFKLAIAQQFMTKNENSEQTYLTAVPKCSLSFHWPRVDLDQLLCVKLLDIKGCKWSGGFYIDKINSFHINMRDPNGQCHLLKVEVVQQGPTYFIVFADADVMPPPFRIDNFCDIPVLFYQTNTSDDRLKSFIKPYSSCPYAWDEPTIRPLQLTLGIMGGTSANYSLDKLEEGEQLHYENFIYIVATATFDRGWPKESSELVLDCEHSPNVVFRKKENSKRSQLWRMTGSGMLEHEGSTAPRDPRNPKSNSEPGLVLDIADMAPRLDNPAPLVLKKPDARRKTTQTWRFTEDGHLMCLVANMCVQAIGGDKGLQDGALAIFGPLPDQKSFYPSPVIFNHTLISRQKLRPGSGCVSVRVSVDGPIRVIELVDIQQRAWLKDYTEASRLSILLVQKRPASLCHHICSGKVCTPQVIKRMTMEKDLEEWEVYEEVKGRRETKPSSGRDSLNIELVITLKNGIGVSLVNSCSEELMYITLKNINLEVQSQPSSTTFDISVAHIQADNQMWGAQRPVVLYVTPLSRSDVPDNTPALHISAYKVPSGKWNAQIFKHLYISTKRMTLHIEEQLIYKLLQLAGVGKDDKSLNQLEGNETYRALSAATAIQSTRYYFGHIKVNFNRVTLSMLTASKLNPDLKAIKNLLGTRLIAFEQANIEMRSFEKFYLFETKNFLVNEIKNHFKEELIGQAAKILGSVDFLGNPLGLFNDITEGISGLVKDGNITGLVQNVTHGFSNSTAKVVSSLSDGISIVTFDEEHNQRREALRNVTSGSSSDHVKAGIKGLGHGLMGGVTSLISQTISGAHEGPMGLIKGMGKGVIGTVTKPVSGVLDLTSGFANALRDTSLRTSQRCPGRMRPPRCTLGPGGLLPLYSKSQSEALNTLFELNGNDYTEYLIAMETLTSGKSGEGILFVLISSRQVIFLNQKGHLKPEVILQISHADILQCSNIFADYKYYVELTRKTNTSSDVAATSLNKPRVRCDKDILAKKVAEEIKYAKNLYDERAQTLELEDSSDEGD</sequence>
<evidence type="ECO:0000259" key="5">
    <source>
        <dbReference type="PROSITE" id="PS50030"/>
    </source>
</evidence>
<dbReference type="GeneID" id="106056458"/>
<dbReference type="Gene3D" id="1.10.8.10">
    <property type="entry name" value="DNA helicase RuvA subunit, C-terminal domain"/>
    <property type="match status" value="1"/>
</dbReference>
<dbReference type="PANTHER" id="PTHR16166:SF141">
    <property type="entry name" value="INTERMEMBRANE LIPID TRANSFER PROTEIN VPS13D"/>
    <property type="match status" value="1"/>
</dbReference>
<evidence type="ECO:0000256" key="1">
    <source>
        <dbReference type="ARBA" id="ARBA00006545"/>
    </source>
</evidence>
<evidence type="ECO:0000256" key="4">
    <source>
        <dbReference type="SAM" id="MobiDB-lite"/>
    </source>
</evidence>
<dbReference type="PROSITE" id="PS50231">
    <property type="entry name" value="RICIN_B_LECTIN"/>
    <property type="match status" value="1"/>
</dbReference>
<dbReference type="OMA" id="IEFVMDQ"/>
<feature type="compositionally biased region" description="Low complexity" evidence="4">
    <location>
        <begin position="1039"/>
        <end position="1055"/>
    </location>
</feature>
<dbReference type="SUPFAM" id="SSF46934">
    <property type="entry name" value="UBA-like"/>
    <property type="match status" value="1"/>
</dbReference>
<proteinExistence type="inferred from homology"/>
<dbReference type="GO" id="GO:0006869">
    <property type="term" value="P:lipid transport"/>
    <property type="evidence" value="ECO:0007669"/>
    <property type="project" value="UniProtKB-KW"/>
</dbReference>
<feature type="region of interest" description="Disordered" evidence="4">
    <location>
        <begin position="1824"/>
        <end position="1871"/>
    </location>
</feature>
<dbReference type="CDD" id="cd23453">
    <property type="entry name" value="beta-trefoil_Ricin_VPS13D"/>
    <property type="match status" value="1"/>
</dbReference>
<dbReference type="Pfam" id="PF12624">
    <property type="entry name" value="VPS13_N"/>
    <property type="match status" value="1"/>
</dbReference>
<dbReference type="InterPro" id="IPR056747">
    <property type="entry name" value="VPS13-like_M"/>
</dbReference>
<dbReference type="PANTHER" id="PTHR16166">
    <property type="entry name" value="VACUOLAR PROTEIN SORTING-ASSOCIATED PROTEIN VPS13"/>
    <property type="match status" value="1"/>
</dbReference>
<dbReference type="Proteomes" id="UP001165740">
    <property type="component" value="Chromosome 6"/>
</dbReference>
<feature type="domain" description="UBA" evidence="5">
    <location>
        <begin position="2788"/>
        <end position="2827"/>
    </location>
</feature>
<feature type="compositionally biased region" description="Polar residues" evidence="4">
    <location>
        <begin position="2250"/>
        <end position="2267"/>
    </location>
</feature>
<dbReference type="GO" id="GO:0007005">
    <property type="term" value="P:mitochondrion organization"/>
    <property type="evidence" value="ECO:0007669"/>
    <property type="project" value="TreeGrafter"/>
</dbReference>
<dbReference type="InterPro" id="IPR009060">
    <property type="entry name" value="UBA-like_sf"/>
</dbReference>
<feature type="compositionally biased region" description="Polar residues" evidence="4">
    <location>
        <begin position="1029"/>
        <end position="1038"/>
    </location>
</feature>
<feature type="region of interest" description="Disordered" evidence="4">
    <location>
        <begin position="735"/>
        <end position="771"/>
    </location>
</feature>
<organism evidence="6 7">
    <name type="scientific">Biomphalaria glabrata</name>
    <name type="common">Bloodfluke planorb</name>
    <name type="synonym">Freshwater snail</name>
    <dbReference type="NCBI Taxonomy" id="6526"/>
    <lineage>
        <taxon>Eukaryota</taxon>
        <taxon>Metazoa</taxon>
        <taxon>Spiralia</taxon>
        <taxon>Lophotrochozoa</taxon>
        <taxon>Mollusca</taxon>
        <taxon>Gastropoda</taxon>
        <taxon>Heterobranchia</taxon>
        <taxon>Euthyneura</taxon>
        <taxon>Panpulmonata</taxon>
        <taxon>Hygrophila</taxon>
        <taxon>Lymnaeoidea</taxon>
        <taxon>Planorbidae</taxon>
        <taxon>Biomphalaria</taxon>
    </lineage>
</organism>
<feature type="region of interest" description="Disordered" evidence="4">
    <location>
        <begin position="2977"/>
        <end position="3000"/>
    </location>
</feature>
<dbReference type="InterPro" id="IPR041969">
    <property type="entry name" value="VP13D_UBA"/>
</dbReference>
<feature type="region of interest" description="Disordered" evidence="4">
    <location>
        <begin position="2248"/>
        <end position="2269"/>
    </location>
</feature>
<keyword evidence="6" id="KW-1185">Reference proteome</keyword>
<dbReference type="InterPro" id="IPR026854">
    <property type="entry name" value="VPS13_N"/>
</dbReference>
<dbReference type="Pfam" id="PF25033">
    <property type="entry name" value="VPS13_M"/>
    <property type="match status" value="2"/>
</dbReference>
<feature type="compositionally biased region" description="Polar residues" evidence="4">
    <location>
        <begin position="2981"/>
        <end position="2999"/>
    </location>
</feature>
<dbReference type="InterPro" id="IPR026847">
    <property type="entry name" value="VPS13"/>
</dbReference>
<evidence type="ECO:0000313" key="6">
    <source>
        <dbReference type="Proteomes" id="UP001165740"/>
    </source>
</evidence>
<accession>A0A9W3AJU8</accession>
<dbReference type="InterPro" id="IPR015940">
    <property type="entry name" value="UBA"/>
</dbReference>
<dbReference type="CDD" id="cd14306">
    <property type="entry name" value="UBA_VP13D"/>
    <property type="match status" value="1"/>
</dbReference>
<name>A0A9W3AJU8_BIOGL</name>
<keyword evidence="2" id="KW-0813">Transport</keyword>
<evidence type="ECO:0000256" key="2">
    <source>
        <dbReference type="ARBA" id="ARBA00022448"/>
    </source>
</evidence>
<feature type="compositionally biased region" description="Basic and acidic residues" evidence="4">
    <location>
        <begin position="3758"/>
        <end position="3771"/>
    </location>
</feature>
<dbReference type="SMART" id="SM00165">
    <property type="entry name" value="UBA"/>
    <property type="match status" value="1"/>
</dbReference>
<dbReference type="SUPFAM" id="SSF50370">
    <property type="entry name" value="Ricin B-like lectins"/>
    <property type="match status" value="1"/>
</dbReference>
<dbReference type="Pfam" id="PF25036">
    <property type="entry name" value="VPS13_VAB"/>
    <property type="match status" value="1"/>
</dbReference>
<dbReference type="GO" id="GO:0045053">
    <property type="term" value="P:protein retention in Golgi apparatus"/>
    <property type="evidence" value="ECO:0007669"/>
    <property type="project" value="TreeGrafter"/>
</dbReference>
<dbReference type="OrthoDB" id="272810at2759"/>
<feature type="region of interest" description="Disordered" evidence="4">
    <location>
        <begin position="2741"/>
        <end position="2763"/>
    </location>
</feature>
<feature type="region of interest" description="Disordered" evidence="4">
    <location>
        <begin position="3754"/>
        <end position="3778"/>
    </location>
</feature>
<gene>
    <name evidence="7" type="primary">LOC106056458</name>
</gene>
<dbReference type="GO" id="GO:0006623">
    <property type="term" value="P:protein targeting to vacuole"/>
    <property type="evidence" value="ECO:0007669"/>
    <property type="project" value="TreeGrafter"/>
</dbReference>
<evidence type="ECO:0000256" key="3">
    <source>
        <dbReference type="ARBA" id="ARBA00023055"/>
    </source>
</evidence>
<feature type="compositionally biased region" description="Basic residues" evidence="4">
    <location>
        <begin position="1833"/>
        <end position="1844"/>
    </location>
</feature>
<protein>
    <submittedName>
        <fullName evidence="7">Intermembrane lipid transfer protein VPS13D-like isoform X1</fullName>
    </submittedName>
</protein>
<dbReference type="PROSITE" id="PS50030">
    <property type="entry name" value="UBA"/>
    <property type="match status" value="1"/>
</dbReference>
<feature type="region of interest" description="Disordered" evidence="4">
    <location>
        <begin position="1029"/>
        <end position="1059"/>
    </location>
</feature>
<dbReference type="InterPro" id="IPR035992">
    <property type="entry name" value="Ricin_B-like_lectins"/>
</dbReference>
<dbReference type="InterPro" id="IPR009543">
    <property type="entry name" value="VPS13_VAB"/>
</dbReference>
<reference evidence="7" key="1">
    <citation type="submission" date="2025-08" db="UniProtKB">
        <authorList>
            <consortium name="RefSeq"/>
        </authorList>
    </citation>
    <scope>IDENTIFICATION</scope>
</reference>
<keyword evidence="3" id="KW-0445">Lipid transport</keyword>
<evidence type="ECO:0000313" key="7">
    <source>
        <dbReference type="RefSeq" id="XP_055887542.1"/>
    </source>
</evidence>